<dbReference type="PRINTS" id="PR00411">
    <property type="entry name" value="PNDRDTASEI"/>
</dbReference>
<evidence type="ECO:0000313" key="7">
    <source>
        <dbReference type="Proteomes" id="UP000198977"/>
    </source>
</evidence>
<dbReference type="GO" id="GO:0051539">
    <property type="term" value="F:4 iron, 4 sulfur cluster binding"/>
    <property type="evidence" value="ECO:0007669"/>
    <property type="project" value="UniProtKB-KW"/>
</dbReference>
<dbReference type="InterPro" id="IPR036188">
    <property type="entry name" value="FAD/NAD-bd_sf"/>
</dbReference>
<dbReference type="EMBL" id="FOMW01000014">
    <property type="protein sequence ID" value="SFE99940.1"/>
    <property type="molecule type" value="Genomic_DNA"/>
</dbReference>
<keyword evidence="7" id="KW-1185">Reference proteome</keyword>
<name>A0A1I2F5Y0_9RHOB</name>
<keyword evidence="3" id="KW-0560">Oxidoreductase</keyword>
<evidence type="ECO:0000256" key="4">
    <source>
        <dbReference type="ARBA" id="ARBA00023004"/>
    </source>
</evidence>
<accession>A0A1I2F5Y0</accession>
<evidence type="ECO:0000256" key="1">
    <source>
        <dbReference type="ARBA" id="ARBA00022485"/>
    </source>
</evidence>
<dbReference type="Proteomes" id="UP000198977">
    <property type="component" value="Unassembled WGS sequence"/>
</dbReference>
<gene>
    <name evidence="6" type="ORF">SAMN04488523_11473</name>
</gene>
<dbReference type="PANTHER" id="PTHR43498">
    <property type="entry name" value="FERREDOXIN:COB-COM HETERODISULFIDE REDUCTASE SUBUNIT A"/>
    <property type="match status" value="1"/>
</dbReference>
<reference evidence="6 7" key="1">
    <citation type="submission" date="2016-10" db="EMBL/GenBank/DDBJ databases">
        <authorList>
            <person name="de Groot N.N."/>
        </authorList>
    </citation>
    <scope>NUCLEOTIDE SEQUENCE [LARGE SCALE GENOMIC DNA]</scope>
    <source>
        <strain evidence="6 7">DSM 11443</strain>
    </source>
</reference>
<dbReference type="RefSeq" id="WP_245766419.1">
    <property type="nucleotide sequence ID" value="NZ_FOMW01000014.1"/>
</dbReference>
<keyword evidence="4" id="KW-0408">Iron</keyword>
<dbReference type="SUPFAM" id="SSF51905">
    <property type="entry name" value="FAD/NAD(P)-binding domain"/>
    <property type="match status" value="1"/>
</dbReference>
<dbReference type="AlphaFoldDB" id="A0A1I2F5Y0"/>
<dbReference type="STRING" id="74348.SAMN04488523_11473"/>
<dbReference type="GO" id="GO:0016491">
    <property type="term" value="F:oxidoreductase activity"/>
    <property type="evidence" value="ECO:0007669"/>
    <property type="project" value="UniProtKB-KW"/>
</dbReference>
<dbReference type="InterPro" id="IPR039650">
    <property type="entry name" value="HdrA-like"/>
</dbReference>
<evidence type="ECO:0000256" key="2">
    <source>
        <dbReference type="ARBA" id="ARBA00022723"/>
    </source>
</evidence>
<proteinExistence type="predicted"/>
<protein>
    <submittedName>
        <fullName evidence="6">FAD dependent oxidoreductase</fullName>
    </submittedName>
</protein>
<keyword evidence="1" id="KW-0004">4Fe-4S</keyword>
<dbReference type="GO" id="GO:0046872">
    <property type="term" value="F:metal ion binding"/>
    <property type="evidence" value="ECO:0007669"/>
    <property type="project" value="UniProtKB-KW"/>
</dbReference>
<dbReference type="PANTHER" id="PTHR43498:SF1">
    <property type="entry name" value="COB--COM HETERODISULFIDE REDUCTASE IRON-SULFUR SUBUNIT A"/>
    <property type="match status" value="1"/>
</dbReference>
<evidence type="ECO:0000313" key="6">
    <source>
        <dbReference type="EMBL" id="SFE99940.1"/>
    </source>
</evidence>
<evidence type="ECO:0000256" key="3">
    <source>
        <dbReference type="ARBA" id="ARBA00023002"/>
    </source>
</evidence>
<dbReference type="Pfam" id="PF12831">
    <property type="entry name" value="FAD_oxidored"/>
    <property type="match status" value="1"/>
</dbReference>
<dbReference type="Gene3D" id="3.50.50.60">
    <property type="entry name" value="FAD/NAD(P)-binding domain"/>
    <property type="match status" value="1"/>
</dbReference>
<evidence type="ECO:0000256" key="5">
    <source>
        <dbReference type="ARBA" id="ARBA00023014"/>
    </source>
</evidence>
<organism evidence="6 7">
    <name type="scientific">Sulfitobacter brevis</name>
    <dbReference type="NCBI Taxonomy" id="74348"/>
    <lineage>
        <taxon>Bacteria</taxon>
        <taxon>Pseudomonadati</taxon>
        <taxon>Pseudomonadota</taxon>
        <taxon>Alphaproteobacteria</taxon>
        <taxon>Rhodobacterales</taxon>
        <taxon>Roseobacteraceae</taxon>
        <taxon>Sulfitobacter</taxon>
    </lineage>
</organism>
<keyword evidence="5" id="KW-0411">Iron-sulfur</keyword>
<sequence length="435" mass="46162">MTSRIINANQRRLDCDVAVIGGGTAGFGAAIAAARAGLSVRLVEAGPKVGGVMAFCPGMPWGGGYPQGRTIGGIFSELTDRLAQMTPPAAEVRACALENFGLEVLYDHEAATLVMLEMLSEAGVILHLNSFALNPNMQGDLIASIDCADRRGTFTLVPKMVIDCSGDGDISAKSGVPFSLGDAQGNMMAVTLSFHMIGADCEKVFAGADPYFQQLAAQGIADGLLHPDLHKLYLMQGFQANSVFCNTVTIRGVDGTDSDAVTRATQEGRRRCHQVARFLVDRVSGFETAQMWAVGPTVGVRETRKLEAVYRITGEDIAIGTKFADGIVACDNPIDDVMRDTAEMTHDAAVQQGDYYTIPFRSLIPRKIANLLFAGRLISADPVAFASVRGMPQCIAMGQACGVAVSLAVEKGCSMQILDTTEVTAVLAEQGVWVK</sequence>
<keyword evidence="2" id="KW-0479">Metal-binding</keyword>